<dbReference type="SUPFAM" id="SSF53756">
    <property type="entry name" value="UDP-Glycosyltransferase/glycogen phosphorylase"/>
    <property type="match status" value="1"/>
</dbReference>
<name>A0ABT9G2S6_LEPDI</name>
<dbReference type="InterPro" id="IPR001296">
    <property type="entry name" value="Glyco_trans_1"/>
</dbReference>
<comment type="caution">
    <text evidence="4">The sequence shown here is derived from an EMBL/GenBank/DDBJ whole genome shotgun (WGS) entry which is preliminary data.</text>
</comment>
<reference evidence="4 5" key="1">
    <citation type="submission" date="2023-08" db="EMBL/GenBank/DDBJ databases">
        <authorList>
            <person name="Roldan D.M."/>
            <person name="Menes R.J."/>
        </authorList>
    </citation>
    <scope>NUCLEOTIDE SEQUENCE [LARGE SCALE GENOMIC DNA]</scope>
    <source>
        <strain evidence="4 5">CCM 2812</strain>
    </source>
</reference>
<dbReference type="Gene3D" id="3.40.50.2000">
    <property type="entry name" value="Glycogen Phosphorylase B"/>
    <property type="match status" value="2"/>
</dbReference>
<protein>
    <submittedName>
        <fullName evidence="4">Glycosyltransferase</fullName>
        <ecNumber evidence="4">2.4.-.-</ecNumber>
    </submittedName>
</protein>
<dbReference type="Pfam" id="PF12000">
    <property type="entry name" value="Glyco_trans_4_3"/>
    <property type="match status" value="1"/>
</dbReference>
<evidence type="ECO:0000313" key="5">
    <source>
        <dbReference type="Proteomes" id="UP001235760"/>
    </source>
</evidence>
<dbReference type="PANTHER" id="PTHR46401:SF2">
    <property type="entry name" value="GLYCOSYLTRANSFERASE WBBK-RELATED"/>
    <property type="match status" value="1"/>
</dbReference>
<dbReference type="Pfam" id="PF00534">
    <property type="entry name" value="Glycos_transf_1"/>
    <property type="match status" value="1"/>
</dbReference>
<dbReference type="EMBL" id="JAUZEE010000004">
    <property type="protein sequence ID" value="MDP4300784.1"/>
    <property type="molecule type" value="Genomic_DNA"/>
</dbReference>
<dbReference type="InterPro" id="IPR022623">
    <property type="entry name" value="Glyco_trans_4"/>
</dbReference>
<dbReference type="EC" id="2.4.-.-" evidence="4"/>
<feature type="domain" description="Glycosyl transferase family 1" evidence="2">
    <location>
        <begin position="216"/>
        <end position="386"/>
    </location>
</feature>
<keyword evidence="1 4" id="KW-0808">Transferase</keyword>
<dbReference type="RefSeq" id="WP_305749346.1">
    <property type="nucleotide sequence ID" value="NZ_JAUZEE010000004.1"/>
</dbReference>
<feature type="domain" description="Glycosyl transferase family 4" evidence="3">
    <location>
        <begin position="25"/>
        <end position="192"/>
    </location>
</feature>
<gene>
    <name evidence="4" type="ORF">Q8X39_09060</name>
</gene>
<accession>A0ABT9G2S6</accession>
<keyword evidence="4" id="KW-0328">Glycosyltransferase</keyword>
<evidence type="ECO:0000313" key="4">
    <source>
        <dbReference type="EMBL" id="MDP4300784.1"/>
    </source>
</evidence>
<dbReference type="PANTHER" id="PTHR46401">
    <property type="entry name" value="GLYCOSYLTRANSFERASE WBBK-RELATED"/>
    <property type="match status" value="1"/>
</dbReference>
<keyword evidence="5" id="KW-1185">Reference proteome</keyword>
<evidence type="ECO:0000259" key="3">
    <source>
        <dbReference type="Pfam" id="PF12000"/>
    </source>
</evidence>
<proteinExistence type="predicted"/>
<organism evidence="4 5">
    <name type="scientific">Leptothrix discophora</name>
    <dbReference type="NCBI Taxonomy" id="89"/>
    <lineage>
        <taxon>Bacteria</taxon>
        <taxon>Pseudomonadati</taxon>
        <taxon>Pseudomonadota</taxon>
        <taxon>Betaproteobacteria</taxon>
        <taxon>Burkholderiales</taxon>
        <taxon>Sphaerotilaceae</taxon>
        <taxon>Leptothrix</taxon>
    </lineage>
</organism>
<dbReference type="Proteomes" id="UP001235760">
    <property type="component" value="Unassembled WGS sequence"/>
</dbReference>
<dbReference type="GO" id="GO:0016757">
    <property type="term" value="F:glycosyltransferase activity"/>
    <property type="evidence" value="ECO:0007669"/>
    <property type="project" value="UniProtKB-KW"/>
</dbReference>
<evidence type="ECO:0000259" key="2">
    <source>
        <dbReference type="Pfam" id="PF00534"/>
    </source>
</evidence>
<sequence>MRILFVHQNFPGQYRHLAPALAARGHEVRSLGMSPLAAPLAGVQAMRYGLARGNTPGIHPWVQDIETKVLRGEACVAAAARLDAADFRPDLICVHPGWGEALFLRELWPQARQLHFVEFFYAAEGQDVGFDPEFGTVDLAMRCRLATKNLALMQALVGMDAGISPTRWQAGTVPQPWRDRIEVIHDGIDTAYASPDNTARFRTTSQAGTVLDLGADDEVLSFVNRNLEPSRGYHRFMRALPELLRRRPRAQAVIVGGNDVSYGARPAAGSHQQIYLDEVREALGADGLARVHFVGKVPHRSLIDLFRIARAHVYLSYPFVLSWSLLEAMACGMRVIGSDTAPVREVIDHGETGWLVDFFDTAALVEASADALARPRDADGIGVRARARVLERYDLQRVCLPRQIALAERVGAG</sequence>
<evidence type="ECO:0000256" key="1">
    <source>
        <dbReference type="ARBA" id="ARBA00022679"/>
    </source>
</evidence>